<feature type="repeat" description="ANK" evidence="3">
    <location>
        <begin position="48"/>
        <end position="68"/>
    </location>
</feature>
<evidence type="ECO:0008006" key="6">
    <source>
        <dbReference type="Google" id="ProtNLM"/>
    </source>
</evidence>
<keyword evidence="2 3" id="KW-0040">ANK repeat</keyword>
<feature type="repeat" description="ANK" evidence="3">
    <location>
        <begin position="86"/>
        <end position="118"/>
    </location>
</feature>
<reference evidence="4 5" key="1">
    <citation type="submission" date="2023-03" db="EMBL/GenBank/DDBJ databases">
        <title>High recombination rates correlate with genetic variation in Cardiocondyla obscurior ants.</title>
        <authorList>
            <person name="Errbii M."/>
        </authorList>
    </citation>
    <scope>NUCLEOTIDE SEQUENCE [LARGE SCALE GENOMIC DNA]</scope>
    <source>
        <strain evidence="4">Alpha-2009</strain>
        <tissue evidence="4">Whole body</tissue>
    </source>
</reference>
<dbReference type="PROSITE" id="PS50297">
    <property type="entry name" value="ANK_REP_REGION"/>
    <property type="match status" value="6"/>
</dbReference>
<proteinExistence type="predicted"/>
<dbReference type="EMBL" id="JADYXP020000006">
    <property type="protein sequence ID" value="KAL0121471.1"/>
    <property type="molecule type" value="Genomic_DNA"/>
</dbReference>
<feature type="repeat" description="ANK" evidence="3">
    <location>
        <begin position="223"/>
        <end position="255"/>
    </location>
</feature>
<evidence type="ECO:0000256" key="2">
    <source>
        <dbReference type="ARBA" id="ARBA00023043"/>
    </source>
</evidence>
<evidence type="ECO:0000256" key="3">
    <source>
        <dbReference type="PROSITE-ProRule" id="PRU00023"/>
    </source>
</evidence>
<evidence type="ECO:0000313" key="5">
    <source>
        <dbReference type="Proteomes" id="UP001430953"/>
    </source>
</evidence>
<dbReference type="InterPro" id="IPR002110">
    <property type="entry name" value="Ankyrin_rpt"/>
</dbReference>
<dbReference type="Pfam" id="PF12796">
    <property type="entry name" value="Ank_2"/>
    <property type="match status" value="3"/>
</dbReference>
<dbReference type="InterPro" id="IPR036770">
    <property type="entry name" value="Ankyrin_rpt-contain_sf"/>
</dbReference>
<dbReference type="AlphaFoldDB" id="A0AAW2G5Y9"/>
<evidence type="ECO:0000256" key="1">
    <source>
        <dbReference type="ARBA" id="ARBA00022737"/>
    </source>
</evidence>
<gene>
    <name evidence="4" type="ORF">PUN28_006763</name>
</gene>
<protein>
    <recommendedName>
        <fullName evidence="6">Ankyrin repeat protein</fullName>
    </recommendedName>
</protein>
<dbReference type="SMART" id="SM00248">
    <property type="entry name" value="ANK"/>
    <property type="match status" value="8"/>
</dbReference>
<feature type="repeat" description="ANK" evidence="3">
    <location>
        <begin position="155"/>
        <end position="178"/>
    </location>
</feature>
<dbReference type="SUPFAM" id="SSF48403">
    <property type="entry name" value="Ankyrin repeat"/>
    <property type="match status" value="1"/>
</dbReference>
<dbReference type="Proteomes" id="UP001430953">
    <property type="component" value="Unassembled WGS sequence"/>
</dbReference>
<dbReference type="PRINTS" id="PR01415">
    <property type="entry name" value="ANKYRIN"/>
</dbReference>
<feature type="repeat" description="ANK" evidence="3">
    <location>
        <begin position="189"/>
        <end position="221"/>
    </location>
</feature>
<dbReference type="PANTHER" id="PTHR24198:SF165">
    <property type="entry name" value="ANKYRIN REPEAT-CONTAINING PROTEIN-RELATED"/>
    <property type="match status" value="1"/>
</dbReference>
<dbReference type="Gene3D" id="1.25.40.20">
    <property type="entry name" value="Ankyrin repeat-containing domain"/>
    <property type="match status" value="3"/>
</dbReference>
<feature type="repeat" description="ANK" evidence="3">
    <location>
        <begin position="290"/>
        <end position="316"/>
    </location>
</feature>
<dbReference type="Pfam" id="PF00023">
    <property type="entry name" value="Ank"/>
    <property type="match status" value="1"/>
</dbReference>
<keyword evidence="5" id="KW-1185">Reference proteome</keyword>
<dbReference type="PANTHER" id="PTHR24198">
    <property type="entry name" value="ANKYRIN REPEAT AND PROTEIN KINASE DOMAIN-CONTAINING PROTEIN"/>
    <property type="match status" value="1"/>
</dbReference>
<comment type="caution">
    <text evidence="4">The sequence shown here is derived from an EMBL/GenBank/DDBJ whole genome shotgun (WGS) entry which is preliminary data.</text>
</comment>
<dbReference type="GO" id="GO:0005737">
    <property type="term" value="C:cytoplasm"/>
    <property type="evidence" value="ECO:0007669"/>
    <property type="project" value="TreeGrafter"/>
</dbReference>
<dbReference type="PROSITE" id="PS50088">
    <property type="entry name" value="ANK_REPEAT"/>
    <property type="match status" value="6"/>
</dbReference>
<accession>A0AAW2G5Y9</accession>
<sequence length="316" mass="34795">MRVRSQTETTNVSRDFLRACHSGDTHKVEVLVEKHGIGDWSDFRHAVSGDTALHVAAREGDMNIVRYLCERFNIPRFNKVDVTNKDMKRALHEAAQFAQEDVLKYLLNKGASVDALKRGDWTPLMLACTKSGPAACQCINALLAANANACLRNKDGWTPLLIACRVGDENVIDILLKHLPKCINDRSNNGRSALHIAAFHGHERVINSLVTLSVNLLNARDSTGSTPLHEAVKHGNLDVIKSIISLGADVNLTDNIGQTILHVAALTDNKEAAEYILENNLIDVNYEASFGITPLMIAHRNNYSNVTNVLTRYGAK</sequence>
<organism evidence="4 5">
    <name type="scientific">Cardiocondyla obscurior</name>
    <dbReference type="NCBI Taxonomy" id="286306"/>
    <lineage>
        <taxon>Eukaryota</taxon>
        <taxon>Metazoa</taxon>
        <taxon>Ecdysozoa</taxon>
        <taxon>Arthropoda</taxon>
        <taxon>Hexapoda</taxon>
        <taxon>Insecta</taxon>
        <taxon>Pterygota</taxon>
        <taxon>Neoptera</taxon>
        <taxon>Endopterygota</taxon>
        <taxon>Hymenoptera</taxon>
        <taxon>Apocrita</taxon>
        <taxon>Aculeata</taxon>
        <taxon>Formicoidea</taxon>
        <taxon>Formicidae</taxon>
        <taxon>Myrmicinae</taxon>
        <taxon>Cardiocondyla</taxon>
    </lineage>
</organism>
<name>A0AAW2G5Y9_9HYME</name>
<keyword evidence="1" id="KW-0677">Repeat</keyword>
<evidence type="ECO:0000313" key="4">
    <source>
        <dbReference type="EMBL" id="KAL0121471.1"/>
    </source>
</evidence>